<dbReference type="PANTHER" id="PTHR33678">
    <property type="entry name" value="BLL1576 PROTEIN"/>
    <property type="match status" value="1"/>
</dbReference>
<feature type="domain" description="Transposase IS66 zinc-finger binding" evidence="3">
    <location>
        <begin position="106"/>
        <end position="149"/>
    </location>
</feature>
<dbReference type="InterPro" id="IPR024474">
    <property type="entry name" value="Znf_dom_IS66"/>
</dbReference>
<proteinExistence type="predicted"/>
<evidence type="ECO:0000313" key="6">
    <source>
        <dbReference type="EMBL" id="SIS93864.1"/>
    </source>
</evidence>
<evidence type="ECO:0000259" key="3">
    <source>
        <dbReference type="Pfam" id="PF13005"/>
    </source>
</evidence>
<dbReference type="OrthoDB" id="9800877at2"/>
<gene>
    <name evidence="6" type="ORF">SAMN05421760_10884</name>
</gene>
<dbReference type="Pfam" id="PF03050">
    <property type="entry name" value="DDE_Tnp_IS66"/>
    <property type="match status" value="1"/>
</dbReference>
<accession>A0A1N7N6A0</accession>
<dbReference type="AlphaFoldDB" id="A0A1N7N6A0"/>
<organism evidence="6 7">
    <name type="scientific">Neptunomonas antarctica</name>
    <dbReference type="NCBI Taxonomy" id="619304"/>
    <lineage>
        <taxon>Bacteria</taxon>
        <taxon>Pseudomonadati</taxon>
        <taxon>Pseudomonadota</taxon>
        <taxon>Gammaproteobacteria</taxon>
        <taxon>Oceanospirillales</taxon>
        <taxon>Oceanospirillaceae</taxon>
        <taxon>Neptunomonas</taxon>
    </lineage>
</organism>
<dbReference type="InterPro" id="IPR024463">
    <property type="entry name" value="Transposase_TnpC_homeodom"/>
</dbReference>
<dbReference type="Pfam" id="PF13007">
    <property type="entry name" value="LZ_Tnp_IS66"/>
    <property type="match status" value="1"/>
</dbReference>
<dbReference type="Pfam" id="PF13817">
    <property type="entry name" value="DDE_Tnp_IS66_C"/>
    <property type="match status" value="1"/>
</dbReference>
<sequence length="496" mass="56221">MLLPDNLVQEVRQLKQVIDQKDQRIKLLEEVIRVQNQQRFGASSEKSTDDQGQLFNEAEALVDIPESGDETEISVPAHTRKKQKRVSIPDDLPCEDIIHDLDETDKFCPHDGSALTCIGEESHKQLDIEPAKIKVLRHLRKKYACPCCEQYLITASKPAQPIEKSIAAPGLLAYISVSKYVDALPLYRQVAIFKRIGIELDRTTLANWMIKMGALVQPLINRLQEIAIEQSVLHMDETPVQVLNEPGKKAQSKSYMWLIATQASLPVVLYHYSTGRSGDTPKELLVDFKGALMTDGYEGYNAVCVSNELTRLGCWTHARRKFIDAQRQQPKGKSGKADMALSFIQKLYGVEKSCKDKSIDERYHLRQTESKPIIEKLRQWLEKARQQTPPKSTLGKAVNYLHNQWSRLVAYLDDGRWPIDNNRAENAIRPFVIGRKNWLFSTSQAGARASANVYSLIETAKVNGLEPYAYLKKIFTLLPQAQALEDIDALLPWVDV</sequence>
<feature type="domain" description="Transposase IS66 central" evidence="2">
    <location>
        <begin position="164"/>
        <end position="448"/>
    </location>
</feature>
<evidence type="ECO:0000313" key="7">
    <source>
        <dbReference type="Proteomes" id="UP000185999"/>
    </source>
</evidence>
<evidence type="ECO:0000259" key="2">
    <source>
        <dbReference type="Pfam" id="PF03050"/>
    </source>
</evidence>
<keyword evidence="1" id="KW-0175">Coiled coil</keyword>
<dbReference type="NCBIfam" id="NF033517">
    <property type="entry name" value="transpos_IS66"/>
    <property type="match status" value="1"/>
</dbReference>
<reference evidence="7" key="1">
    <citation type="submission" date="2017-01" db="EMBL/GenBank/DDBJ databases">
        <authorList>
            <person name="Varghese N."/>
            <person name="Submissions S."/>
        </authorList>
    </citation>
    <scope>NUCLEOTIDE SEQUENCE [LARGE SCALE GENOMIC DNA]</scope>
    <source>
        <strain evidence="7">DSM 22306</strain>
    </source>
</reference>
<evidence type="ECO:0000256" key="1">
    <source>
        <dbReference type="SAM" id="Coils"/>
    </source>
</evidence>
<evidence type="ECO:0000259" key="4">
    <source>
        <dbReference type="Pfam" id="PF13007"/>
    </source>
</evidence>
<feature type="domain" description="Transposase IS66 C-terminal" evidence="5">
    <location>
        <begin position="455"/>
        <end position="493"/>
    </location>
</feature>
<dbReference type="RefSeq" id="WP_054341161.1">
    <property type="nucleotide sequence ID" value="NZ_FTOE01000008.1"/>
</dbReference>
<feature type="domain" description="Transposase TnpC homeodomain" evidence="4">
    <location>
        <begin position="28"/>
        <end position="97"/>
    </location>
</feature>
<dbReference type="InterPro" id="IPR039552">
    <property type="entry name" value="IS66_C"/>
</dbReference>
<dbReference type="PANTHER" id="PTHR33678:SF1">
    <property type="entry name" value="BLL1576 PROTEIN"/>
    <property type="match status" value="1"/>
</dbReference>
<dbReference type="STRING" id="619304.SAMN05421760_10884"/>
<evidence type="ECO:0000259" key="5">
    <source>
        <dbReference type="Pfam" id="PF13817"/>
    </source>
</evidence>
<dbReference type="InterPro" id="IPR004291">
    <property type="entry name" value="Transposase_IS66_central"/>
</dbReference>
<feature type="coiled-coil region" evidence="1">
    <location>
        <begin position="11"/>
        <end position="38"/>
    </location>
</feature>
<dbReference type="Proteomes" id="UP000185999">
    <property type="component" value="Unassembled WGS sequence"/>
</dbReference>
<name>A0A1N7N6A0_9GAMM</name>
<keyword evidence="7" id="KW-1185">Reference proteome</keyword>
<dbReference type="Pfam" id="PF13005">
    <property type="entry name" value="zf-IS66"/>
    <property type="match status" value="1"/>
</dbReference>
<dbReference type="EMBL" id="FTOE01000008">
    <property type="protein sequence ID" value="SIS93864.1"/>
    <property type="molecule type" value="Genomic_DNA"/>
</dbReference>
<dbReference type="InterPro" id="IPR052344">
    <property type="entry name" value="Transposase-related"/>
</dbReference>
<protein>
    <submittedName>
        <fullName evidence="6">Transposase</fullName>
    </submittedName>
</protein>